<comment type="similarity">
    <text evidence="1">Belongs to the ICR family.</text>
</comment>
<keyword evidence="6" id="KW-1185">Reference proteome</keyword>
<dbReference type="PANTHER" id="PTHR34224:SF2">
    <property type="entry name" value="INTERACTOR OF CONSTITUTIVE ACTIVE ROPS 4"/>
    <property type="match status" value="1"/>
</dbReference>
<dbReference type="EMBL" id="PNBA02000017">
    <property type="protein sequence ID" value="KAG6393861.1"/>
    <property type="molecule type" value="Genomic_DNA"/>
</dbReference>
<reference evidence="5" key="1">
    <citation type="submission" date="2018-01" db="EMBL/GenBank/DDBJ databases">
        <authorList>
            <person name="Mao J.F."/>
        </authorList>
    </citation>
    <scope>NUCLEOTIDE SEQUENCE</scope>
    <source>
        <strain evidence="5">Huo1</strain>
        <tissue evidence="5">Leaf</tissue>
    </source>
</reference>
<dbReference type="SUPFAM" id="SSF57997">
    <property type="entry name" value="Tropomyosin"/>
    <property type="match status" value="1"/>
</dbReference>
<comment type="caution">
    <text evidence="5">The sequence shown here is derived from an EMBL/GenBank/DDBJ whole genome shotgun (WGS) entry which is preliminary data.</text>
</comment>
<dbReference type="Proteomes" id="UP000298416">
    <property type="component" value="Unassembled WGS sequence"/>
</dbReference>
<feature type="region of interest" description="Disordered" evidence="4">
    <location>
        <begin position="137"/>
        <end position="245"/>
    </location>
</feature>
<feature type="compositionally biased region" description="Basic and acidic residues" evidence="4">
    <location>
        <begin position="208"/>
        <end position="219"/>
    </location>
</feature>
<name>A0A8X8WFQ8_SALSN</name>
<proteinExistence type="inferred from homology"/>
<dbReference type="PANTHER" id="PTHR34224">
    <property type="entry name" value="INTERACTOR OF CONSTITUTIVE ACTIVE ROPS 2, CHLOROPLASTIC-RELATED"/>
    <property type="match status" value="1"/>
</dbReference>
<evidence type="ECO:0000313" key="5">
    <source>
        <dbReference type="EMBL" id="KAG6393861.1"/>
    </source>
</evidence>
<evidence type="ECO:0000256" key="4">
    <source>
        <dbReference type="SAM" id="MobiDB-lite"/>
    </source>
</evidence>
<keyword evidence="2 3" id="KW-0175">Coiled coil</keyword>
<feature type="region of interest" description="Disordered" evidence="4">
    <location>
        <begin position="64"/>
        <end position="113"/>
    </location>
</feature>
<feature type="coiled-coil region" evidence="3">
    <location>
        <begin position="247"/>
        <end position="354"/>
    </location>
</feature>
<feature type="compositionally biased region" description="Acidic residues" evidence="4">
    <location>
        <begin position="194"/>
        <end position="204"/>
    </location>
</feature>
<dbReference type="InterPro" id="IPR029688">
    <property type="entry name" value="ICR"/>
</dbReference>
<evidence type="ECO:0000256" key="2">
    <source>
        <dbReference type="ARBA" id="ARBA00023054"/>
    </source>
</evidence>
<dbReference type="AlphaFoldDB" id="A0A8X8WFQ8"/>
<evidence type="ECO:0000256" key="3">
    <source>
        <dbReference type="SAM" id="Coils"/>
    </source>
</evidence>
<evidence type="ECO:0000256" key="1">
    <source>
        <dbReference type="ARBA" id="ARBA00009778"/>
    </source>
</evidence>
<protein>
    <recommendedName>
        <fullName evidence="7">Interactor of constitutive active ROP</fullName>
    </recommendedName>
</protein>
<organism evidence="5">
    <name type="scientific">Salvia splendens</name>
    <name type="common">Scarlet sage</name>
    <dbReference type="NCBI Taxonomy" id="180675"/>
    <lineage>
        <taxon>Eukaryota</taxon>
        <taxon>Viridiplantae</taxon>
        <taxon>Streptophyta</taxon>
        <taxon>Embryophyta</taxon>
        <taxon>Tracheophyta</taxon>
        <taxon>Spermatophyta</taxon>
        <taxon>Magnoliopsida</taxon>
        <taxon>eudicotyledons</taxon>
        <taxon>Gunneridae</taxon>
        <taxon>Pentapetalae</taxon>
        <taxon>asterids</taxon>
        <taxon>lamiids</taxon>
        <taxon>Lamiales</taxon>
        <taxon>Lamiaceae</taxon>
        <taxon>Nepetoideae</taxon>
        <taxon>Mentheae</taxon>
        <taxon>Salviinae</taxon>
        <taxon>Salvia</taxon>
        <taxon>Salvia subgen. Calosphace</taxon>
        <taxon>core Calosphace</taxon>
    </lineage>
</organism>
<evidence type="ECO:0008006" key="7">
    <source>
        <dbReference type="Google" id="ProtNLM"/>
    </source>
</evidence>
<feature type="compositionally biased region" description="Basic and acidic residues" evidence="4">
    <location>
        <begin position="170"/>
        <end position="190"/>
    </location>
</feature>
<gene>
    <name evidence="5" type="ORF">SASPL_144435</name>
</gene>
<accession>A0A8X8WFQ8</accession>
<sequence>MYFIVLNFAVCEYAELHFPAELSNVLIRLSRSKFEEQLILLLQIIEFPSKKREMPITRTAEVAQRPSLRGHANLRTSSADSDPTHVRPRTERSPKIADGRTQRGTLSNPLHQKKLRTRIADLESQLGHAQEELKSLKGHLVSTGTAKKAVQDQLERKPKKSQRAPEPLEIEEKHSTSAEARKLSKKDSTKMYEASEEIQEETDVFEVPNEKTALEPKADLEDDELKAKSVSLSAESPATAEPGSPLVDELASKADEINLLKARLEEKGKEVDVFRQENESIKSQLNEKSLKISLAQSEIDGLNQKLTLASEELEKSKSRVAQTNEKLEATEKAKELLENEMKMLRVQTEQWRKAADAAATVLAGDAEANGRRISERCGSMDKLSVNTFDHVGGYTGYVGSPGLMDDRDDIFGGEKRKGIRMFGDLWKKKSHK</sequence>
<feature type="compositionally biased region" description="Basic and acidic residues" evidence="4">
    <location>
        <begin position="82"/>
        <end position="101"/>
    </location>
</feature>
<reference evidence="5" key="2">
    <citation type="submission" date="2020-08" db="EMBL/GenBank/DDBJ databases">
        <title>Plant Genome Project.</title>
        <authorList>
            <person name="Zhang R.-G."/>
        </authorList>
    </citation>
    <scope>NUCLEOTIDE SEQUENCE</scope>
    <source>
        <strain evidence="5">Huo1</strain>
        <tissue evidence="5">Leaf</tissue>
    </source>
</reference>
<evidence type="ECO:0000313" key="6">
    <source>
        <dbReference type="Proteomes" id="UP000298416"/>
    </source>
</evidence>